<accession>A0AAW9YYJ1</accession>
<gene>
    <name evidence="5" type="ORF">GLV84_12130</name>
</gene>
<evidence type="ECO:0000256" key="2">
    <source>
        <dbReference type="ARBA" id="ARBA00011901"/>
    </source>
</evidence>
<dbReference type="Pfam" id="PF05257">
    <property type="entry name" value="CHAP"/>
    <property type="match status" value="1"/>
</dbReference>
<dbReference type="SUPFAM" id="SSF54001">
    <property type="entry name" value="Cysteine proteinases"/>
    <property type="match status" value="1"/>
</dbReference>
<dbReference type="Gene3D" id="2.30.30.40">
    <property type="entry name" value="SH3 Domains"/>
    <property type="match status" value="1"/>
</dbReference>
<dbReference type="GO" id="GO:0030288">
    <property type="term" value="C:outer membrane-bounded periplasmic space"/>
    <property type="evidence" value="ECO:0007669"/>
    <property type="project" value="TreeGrafter"/>
</dbReference>
<evidence type="ECO:0000256" key="1">
    <source>
        <dbReference type="ARBA" id="ARBA00001561"/>
    </source>
</evidence>
<organism evidence="5 6">
    <name type="scientific">Staphylococcus agnetis</name>
    <dbReference type="NCBI Taxonomy" id="985762"/>
    <lineage>
        <taxon>Bacteria</taxon>
        <taxon>Bacillati</taxon>
        <taxon>Bacillota</taxon>
        <taxon>Bacilli</taxon>
        <taxon>Bacillales</taxon>
        <taxon>Staphylococcaceae</taxon>
        <taxon>Staphylococcus</taxon>
    </lineage>
</organism>
<dbReference type="GO" id="GO:0009253">
    <property type="term" value="P:peptidoglycan catabolic process"/>
    <property type="evidence" value="ECO:0007669"/>
    <property type="project" value="InterPro"/>
</dbReference>
<dbReference type="CDD" id="cd02696">
    <property type="entry name" value="MurNAc-LAA"/>
    <property type="match status" value="1"/>
</dbReference>
<evidence type="ECO:0000259" key="4">
    <source>
        <dbReference type="PROSITE" id="PS50911"/>
    </source>
</evidence>
<evidence type="ECO:0000313" key="5">
    <source>
        <dbReference type="EMBL" id="NJI03579.1"/>
    </source>
</evidence>
<dbReference type="InterPro" id="IPR050695">
    <property type="entry name" value="N-acetylmuramoyl_amidase_3"/>
</dbReference>
<protein>
    <recommendedName>
        <fullName evidence="2">N-acetylmuramoyl-L-alanine amidase</fullName>
        <ecNumber evidence="2">3.5.1.28</ecNumber>
    </recommendedName>
</protein>
<dbReference type="AlphaFoldDB" id="A0AAW9YYJ1"/>
<dbReference type="InterPro" id="IPR007921">
    <property type="entry name" value="CHAP_dom"/>
</dbReference>
<dbReference type="Pfam" id="PF25606">
    <property type="entry name" value="SH3b_P2"/>
    <property type="match status" value="1"/>
</dbReference>
<comment type="caution">
    <text evidence="5">The sequence shown here is derived from an EMBL/GenBank/DDBJ whole genome shotgun (WGS) entry which is preliminary data.</text>
</comment>
<sequence>MRTLDEAIKWLNNSVGKQYDFDGAYGYQCYDYANAYFNYTTGLRLSGMYAKNIHTDNASVLNNIATVHENTPNFLPLPGDIVIFNGRYGGGCGHVAIVTQATLNSFEVIEQNWQGGGYVNGRPGWETATRRWHQYDNPMWFIRLNYAGKKSIKNVLPSKQPNPKKLKIALVPGHGYADPGATGNGTNERDFIRKNIVPNVAKYLRTAGHDVYLYGGSNMSQDMYQDTAYGQRLGNKKDYGLYWLKHNQNPDVVVEFHLDWSGGGASGGHVIISNKFNADTIDNGIQSVIKSNLGQIRGVTPRNDLLNVNVSAELNVNYRLAELGFITNKSDMDYIKRNIDKYCREIAGAIHGKPIGGTLAGKTQVNRISWGLSGTFYPDRAIKVRRQAGLNGEVVDQASWLYSKDDWVKFDQVIKKDGYWWIRFKYQAPGASKAYFYCAVCKITDKEEKIKNEKYWGNIKWL</sequence>
<dbReference type="Proteomes" id="UP000646308">
    <property type="component" value="Unassembled WGS sequence"/>
</dbReference>
<evidence type="ECO:0000256" key="3">
    <source>
        <dbReference type="ARBA" id="ARBA00022801"/>
    </source>
</evidence>
<dbReference type="InterPro" id="IPR002508">
    <property type="entry name" value="MurNAc-LAA_cat"/>
</dbReference>
<keyword evidence="3" id="KW-0378">Hydrolase</keyword>
<dbReference type="SUPFAM" id="SSF53187">
    <property type="entry name" value="Zn-dependent exopeptidases"/>
    <property type="match status" value="1"/>
</dbReference>
<dbReference type="InterPro" id="IPR038765">
    <property type="entry name" value="Papain-like_cys_pep_sf"/>
</dbReference>
<dbReference type="RefSeq" id="WP_165805218.1">
    <property type="nucleotide sequence ID" value="NZ_CP045927.1"/>
</dbReference>
<dbReference type="FunFam" id="3.90.1720.10:FF:000005">
    <property type="entry name" value="Amidase"/>
    <property type="match status" value="1"/>
</dbReference>
<dbReference type="Pfam" id="PF01520">
    <property type="entry name" value="Amidase_3"/>
    <property type="match status" value="1"/>
</dbReference>
<dbReference type="PANTHER" id="PTHR30404:SF8">
    <property type="entry name" value="AUTOLYSIN PH-RELATED"/>
    <property type="match status" value="1"/>
</dbReference>
<reference evidence="5" key="1">
    <citation type="submission" date="2019-11" db="EMBL/GenBank/DDBJ databases">
        <title>Whole genome comparisons of Staphylococcus agnetis isolates from cattle and chickens.</title>
        <authorList>
            <person name="Rhoads D."/>
            <person name="Shwani A."/>
            <person name="Adkins P."/>
            <person name="Calcutt M."/>
            <person name="Middleton J."/>
        </authorList>
    </citation>
    <scope>NUCLEOTIDE SEQUENCE</scope>
    <source>
        <strain evidence="5">1387</strain>
    </source>
</reference>
<dbReference type="Gene3D" id="3.90.1720.10">
    <property type="entry name" value="endopeptidase domain like (from Nostoc punctiforme)"/>
    <property type="match status" value="1"/>
</dbReference>
<dbReference type="InterPro" id="IPR057958">
    <property type="entry name" value="SH3b_P2_dom"/>
</dbReference>
<dbReference type="GO" id="GO:0008745">
    <property type="term" value="F:N-acetylmuramoyl-L-alanine amidase activity"/>
    <property type="evidence" value="ECO:0007669"/>
    <property type="project" value="UniProtKB-EC"/>
</dbReference>
<comment type="catalytic activity">
    <reaction evidence="1">
        <text>Hydrolyzes the link between N-acetylmuramoyl residues and L-amino acid residues in certain cell-wall glycopeptides.</text>
        <dbReference type="EC" id="3.5.1.28"/>
    </reaction>
</comment>
<dbReference type="EMBL" id="WMFL01000085">
    <property type="protein sequence ID" value="NJI03579.1"/>
    <property type="molecule type" value="Genomic_DNA"/>
</dbReference>
<dbReference type="Gene3D" id="3.40.630.40">
    <property type="entry name" value="Zn-dependent exopeptidases"/>
    <property type="match status" value="1"/>
</dbReference>
<dbReference type="GeneID" id="57691888"/>
<dbReference type="PROSITE" id="PS50911">
    <property type="entry name" value="CHAP"/>
    <property type="match status" value="1"/>
</dbReference>
<evidence type="ECO:0000313" key="6">
    <source>
        <dbReference type="Proteomes" id="UP000646308"/>
    </source>
</evidence>
<name>A0AAW9YYJ1_9STAP</name>
<dbReference type="SMART" id="SM00646">
    <property type="entry name" value="Ami_3"/>
    <property type="match status" value="1"/>
</dbReference>
<dbReference type="PANTHER" id="PTHR30404">
    <property type="entry name" value="N-ACETYLMURAMOYL-L-ALANINE AMIDASE"/>
    <property type="match status" value="1"/>
</dbReference>
<feature type="domain" description="Peptidase C51" evidence="4">
    <location>
        <begin position="4"/>
        <end position="143"/>
    </location>
</feature>
<proteinExistence type="predicted"/>
<dbReference type="EC" id="3.5.1.28" evidence="2"/>